<dbReference type="Pfam" id="PF13673">
    <property type="entry name" value="Acetyltransf_10"/>
    <property type="match status" value="1"/>
</dbReference>
<sequence>MITKASASEYNRLIAIWESSVRATHDFITEEDIQFYKPLILEVYFRAVDLYCYQDEERTINGFIGVAGDKLEMLFIDAGERGKGIGKQLVAFAVNELQVTKVDVNEENGQAVDFYRHIGFHTTGRSELDGTGKNHPLLFMELAK</sequence>
<feature type="domain" description="N-acetyltransferase" evidence="3">
    <location>
        <begin position="1"/>
        <end position="144"/>
    </location>
</feature>
<keyword evidence="5" id="KW-1185">Reference proteome</keyword>
<evidence type="ECO:0000259" key="3">
    <source>
        <dbReference type="PROSITE" id="PS51186"/>
    </source>
</evidence>
<dbReference type="InterPro" id="IPR000182">
    <property type="entry name" value="GNAT_dom"/>
</dbReference>
<dbReference type="CDD" id="cd04301">
    <property type="entry name" value="NAT_SF"/>
    <property type="match status" value="1"/>
</dbReference>
<name>A0A4V2Q8C9_9FIRM</name>
<dbReference type="SUPFAM" id="SSF55729">
    <property type="entry name" value="Acyl-CoA N-acyltransferases (Nat)"/>
    <property type="match status" value="1"/>
</dbReference>
<keyword evidence="2" id="KW-0012">Acyltransferase</keyword>
<evidence type="ECO:0000256" key="2">
    <source>
        <dbReference type="ARBA" id="ARBA00023315"/>
    </source>
</evidence>
<gene>
    <name evidence="4" type="ORF">EV210_11140</name>
</gene>
<dbReference type="PANTHER" id="PTHR43800:SF1">
    <property type="entry name" value="PEPTIDYL-LYSINE N-ACETYLTRANSFERASE YJAB"/>
    <property type="match status" value="1"/>
</dbReference>
<dbReference type="RefSeq" id="WP_132082331.1">
    <property type="nucleotide sequence ID" value="NZ_SLUI01000011.1"/>
</dbReference>
<reference evidence="4 5" key="1">
    <citation type="submission" date="2019-03" db="EMBL/GenBank/DDBJ databases">
        <title>Genomic Encyclopedia of Type Strains, Phase IV (KMG-IV): sequencing the most valuable type-strain genomes for metagenomic binning, comparative biology and taxonomic classification.</title>
        <authorList>
            <person name="Goeker M."/>
        </authorList>
    </citation>
    <scope>NUCLEOTIDE SEQUENCE [LARGE SCALE GENOMIC DNA]</scope>
    <source>
        <strain evidence="4 5">DSM 15969</strain>
    </source>
</reference>
<proteinExistence type="predicted"/>
<dbReference type="PROSITE" id="PS51186">
    <property type="entry name" value="GNAT"/>
    <property type="match status" value="1"/>
</dbReference>
<dbReference type="Gene3D" id="3.40.630.30">
    <property type="match status" value="1"/>
</dbReference>
<dbReference type="AlphaFoldDB" id="A0A4V2Q8C9"/>
<dbReference type="OrthoDB" id="88131at2"/>
<organism evidence="4 5">
    <name type="scientific">Anaerospora hongkongensis</name>
    <dbReference type="NCBI Taxonomy" id="244830"/>
    <lineage>
        <taxon>Bacteria</taxon>
        <taxon>Bacillati</taxon>
        <taxon>Bacillota</taxon>
        <taxon>Negativicutes</taxon>
        <taxon>Selenomonadales</taxon>
        <taxon>Sporomusaceae</taxon>
        <taxon>Anaerospora</taxon>
    </lineage>
</organism>
<dbReference type="EMBL" id="SLUI01000011">
    <property type="protein sequence ID" value="TCL35577.1"/>
    <property type="molecule type" value="Genomic_DNA"/>
</dbReference>
<evidence type="ECO:0000313" key="4">
    <source>
        <dbReference type="EMBL" id="TCL35577.1"/>
    </source>
</evidence>
<evidence type="ECO:0000256" key="1">
    <source>
        <dbReference type="ARBA" id="ARBA00022679"/>
    </source>
</evidence>
<accession>A0A4V2Q8C9</accession>
<comment type="caution">
    <text evidence="4">The sequence shown here is derived from an EMBL/GenBank/DDBJ whole genome shotgun (WGS) entry which is preliminary data.</text>
</comment>
<protein>
    <submittedName>
        <fullName evidence="4">Putative acetyltransferase</fullName>
    </submittedName>
</protein>
<dbReference type="InterPro" id="IPR016181">
    <property type="entry name" value="Acyl_CoA_acyltransferase"/>
</dbReference>
<keyword evidence="1 4" id="KW-0808">Transferase</keyword>
<dbReference type="Proteomes" id="UP000295063">
    <property type="component" value="Unassembled WGS sequence"/>
</dbReference>
<evidence type="ECO:0000313" key="5">
    <source>
        <dbReference type="Proteomes" id="UP000295063"/>
    </source>
</evidence>
<dbReference type="GO" id="GO:0016747">
    <property type="term" value="F:acyltransferase activity, transferring groups other than amino-acyl groups"/>
    <property type="evidence" value="ECO:0007669"/>
    <property type="project" value="InterPro"/>
</dbReference>
<dbReference type="PANTHER" id="PTHR43800">
    <property type="entry name" value="PEPTIDYL-LYSINE N-ACETYLTRANSFERASE YJAB"/>
    <property type="match status" value="1"/>
</dbReference>